<evidence type="ECO:0000256" key="5">
    <source>
        <dbReference type="ARBA" id="ARBA00022753"/>
    </source>
</evidence>
<dbReference type="EMBL" id="SUNJ01000747">
    <property type="protein sequence ID" value="TPP67379.1"/>
    <property type="molecule type" value="Genomic_DNA"/>
</dbReference>
<dbReference type="Pfam" id="PF09457">
    <property type="entry name" value="RBD-FIP"/>
    <property type="match status" value="1"/>
</dbReference>
<dbReference type="GO" id="GO:0032456">
    <property type="term" value="P:endocytic recycling"/>
    <property type="evidence" value="ECO:0007669"/>
    <property type="project" value="TreeGrafter"/>
</dbReference>
<keyword evidence="5" id="KW-0967">Endosome</keyword>
<dbReference type="InterPro" id="IPR002048">
    <property type="entry name" value="EF_hand_dom"/>
</dbReference>
<organism evidence="12 13">
    <name type="scientific">Fasciola gigantica</name>
    <name type="common">Giant liver fluke</name>
    <dbReference type="NCBI Taxonomy" id="46835"/>
    <lineage>
        <taxon>Eukaryota</taxon>
        <taxon>Metazoa</taxon>
        <taxon>Spiralia</taxon>
        <taxon>Lophotrochozoa</taxon>
        <taxon>Platyhelminthes</taxon>
        <taxon>Trematoda</taxon>
        <taxon>Digenea</taxon>
        <taxon>Plagiorchiida</taxon>
        <taxon>Echinostomata</taxon>
        <taxon>Echinostomatoidea</taxon>
        <taxon>Fasciolidae</taxon>
        <taxon>Fasciola</taxon>
    </lineage>
</organism>
<evidence type="ECO:0000256" key="1">
    <source>
        <dbReference type="ARBA" id="ARBA00004214"/>
    </source>
</evidence>
<dbReference type="STRING" id="46835.A0A504Z391"/>
<gene>
    <name evidence="12" type="ORF">FGIG_02992</name>
</gene>
<dbReference type="PANTHER" id="PTHR15726">
    <property type="entry name" value="RAB11-FAMILY INTERACTING PROTEIN"/>
    <property type="match status" value="1"/>
</dbReference>
<dbReference type="Proteomes" id="UP000316759">
    <property type="component" value="Unassembled WGS sequence"/>
</dbReference>
<dbReference type="InterPro" id="IPR011992">
    <property type="entry name" value="EF-hand-dom_pair"/>
</dbReference>
<dbReference type="SUPFAM" id="SSF47473">
    <property type="entry name" value="EF-hand"/>
    <property type="match status" value="1"/>
</dbReference>
<dbReference type="PROSITE" id="PS51511">
    <property type="entry name" value="FIP_RBD"/>
    <property type="match status" value="1"/>
</dbReference>
<dbReference type="GO" id="GO:0030496">
    <property type="term" value="C:midbody"/>
    <property type="evidence" value="ECO:0007669"/>
    <property type="project" value="UniProtKB-SubCell"/>
</dbReference>
<name>A0A504Z391_FASGI</name>
<dbReference type="SUPFAM" id="SSF144270">
    <property type="entry name" value="Eferin C-derminal domain-like"/>
    <property type="match status" value="1"/>
</dbReference>
<sequence length="489" mass="55676">MDASDESLELVFGALDTENKGFITVDQFVSTFREFYDGPAQHGRKVSTSRSAIENLVHVLDPENDGIIHFEDFKKAFQSPIELSGDPDDPNITHVDGNMFSPSSATNRSTCFSDGLENKTDDSGVHTHEPSIYDCDNDSALSVDGVQSSRLQRDDIRRSWPKHRGPAFMNADLPESPASASRSDILMDDMETNLELMRDQIQRMEERVEGIHSTHQNEKESRIDRLREENARITAQVTVLEERLKEAEARAQRSVEAERNHLQGIISRNSREHATEVESLRARISSLETECSDLRVESARVKADSQSVVLDLKRNTEALADAQDQLRALQQEKESVEKKHQRDIEILRKDRDHAVQVLEELNGSSERRRSRLGSTCTPMSGGSEALARYQESQEIVRRLIQENKELRKQLEDARDEMFAMSLEEGRTLANISEKAWSKEIDNCTKEEVVEMWTREKHANEQLRNYIDSLITRIIERHPSLLEVAAAPAR</sequence>
<dbReference type="InterPro" id="IPR057316">
    <property type="entry name" value="Rab11-FIP3/4_dom"/>
</dbReference>
<feature type="compositionally biased region" description="Basic and acidic residues" evidence="9">
    <location>
        <begin position="116"/>
        <end position="131"/>
    </location>
</feature>
<feature type="coiled-coil region" evidence="8">
    <location>
        <begin position="187"/>
        <end position="346"/>
    </location>
</feature>
<feature type="domain" description="EF-hand" evidence="10">
    <location>
        <begin position="48"/>
        <end position="83"/>
    </location>
</feature>
<dbReference type="GO" id="GO:0055038">
    <property type="term" value="C:recycling endosome membrane"/>
    <property type="evidence" value="ECO:0007669"/>
    <property type="project" value="UniProtKB-SubCell"/>
</dbReference>
<dbReference type="Pfam" id="PF25450">
    <property type="entry name" value="Rab11-FIP3"/>
    <property type="match status" value="1"/>
</dbReference>
<keyword evidence="6 8" id="KW-0175">Coiled coil</keyword>
<dbReference type="GO" id="GO:0032154">
    <property type="term" value="C:cleavage furrow"/>
    <property type="evidence" value="ECO:0007669"/>
    <property type="project" value="UniProtKB-SubCell"/>
</dbReference>
<keyword evidence="7" id="KW-0472">Membrane</keyword>
<comment type="subcellular location">
    <subcellularLocation>
        <location evidence="2">Cleavage furrow</location>
    </subcellularLocation>
    <subcellularLocation>
        <location evidence="1">Midbody</location>
    </subcellularLocation>
    <subcellularLocation>
        <location evidence="3">Recycling endosome membrane</location>
        <topology evidence="3">Peripheral membrane protein</topology>
    </subcellularLocation>
</comment>
<evidence type="ECO:0000313" key="12">
    <source>
        <dbReference type="EMBL" id="TPP67379.1"/>
    </source>
</evidence>
<dbReference type="InterPro" id="IPR037245">
    <property type="entry name" value="FIP-RBD_C_sf"/>
</dbReference>
<keyword evidence="13" id="KW-1185">Reference proteome</keyword>
<dbReference type="Gene3D" id="1.10.238.10">
    <property type="entry name" value="EF-hand"/>
    <property type="match status" value="1"/>
</dbReference>
<evidence type="ECO:0000256" key="6">
    <source>
        <dbReference type="ARBA" id="ARBA00023054"/>
    </source>
</evidence>
<evidence type="ECO:0000256" key="3">
    <source>
        <dbReference type="ARBA" id="ARBA00004654"/>
    </source>
</evidence>
<evidence type="ECO:0000256" key="8">
    <source>
        <dbReference type="SAM" id="Coils"/>
    </source>
</evidence>
<comment type="caution">
    <text evidence="12">The sequence shown here is derived from an EMBL/GenBank/DDBJ whole genome shotgun (WGS) entry which is preliminary data.</text>
</comment>
<feature type="domain" description="FIP-RBD" evidence="11">
    <location>
        <begin position="422"/>
        <end position="484"/>
    </location>
</feature>
<dbReference type="GO" id="GO:0032465">
    <property type="term" value="P:regulation of cytokinesis"/>
    <property type="evidence" value="ECO:0007669"/>
    <property type="project" value="TreeGrafter"/>
</dbReference>
<feature type="coiled-coil region" evidence="8">
    <location>
        <begin position="389"/>
        <end position="423"/>
    </location>
</feature>
<dbReference type="InterPro" id="IPR019018">
    <property type="entry name" value="Rab-bd_FIP-RBD"/>
</dbReference>
<protein>
    <submittedName>
        <fullName evidence="12">Rab11 family-interacting protein 3</fullName>
    </submittedName>
</protein>
<feature type="region of interest" description="Disordered" evidence="9">
    <location>
        <begin position="363"/>
        <end position="383"/>
    </location>
</feature>
<evidence type="ECO:0000256" key="7">
    <source>
        <dbReference type="ARBA" id="ARBA00023136"/>
    </source>
</evidence>
<dbReference type="Pfam" id="PF13499">
    <property type="entry name" value="EF-hand_7"/>
    <property type="match status" value="1"/>
</dbReference>
<evidence type="ECO:0000313" key="13">
    <source>
        <dbReference type="Proteomes" id="UP000316759"/>
    </source>
</evidence>
<dbReference type="PROSITE" id="PS50222">
    <property type="entry name" value="EF_HAND_2"/>
    <property type="match status" value="2"/>
</dbReference>
<keyword evidence="4" id="KW-0813">Transport</keyword>
<feature type="domain" description="EF-hand" evidence="10">
    <location>
        <begin position="3"/>
        <end position="38"/>
    </location>
</feature>
<evidence type="ECO:0000256" key="2">
    <source>
        <dbReference type="ARBA" id="ARBA00004626"/>
    </source>
</evidence>
<feature type="region of interest" description="Disordered" evidence="9">
    <location>
        <begin position="111"/>
        <end position="131"/>
    </location>
</feature>
<evidence type="ECO:0000259" key="11">
    <source>
        <dbReference type="PROSITE" id="PS51511"/>
    </source>
</evidence>
<evidence type="ECO:0000256" key="9">
    <source>
        <dbReference type="SAM" id="MobiDB-lite"/>
    </source>
</evidence>
<dbReference type="OrthoDB" id="418358at2759"/>
<dbReference type="Gene3D" id="1.20.5.2440">
    <property type="match status" value="1"/>
</dbReference>
<dbReference type="GO" id="GO:0030139">
    <property type="term" value="C:endocytic vesicle"/>
    <property type="evidence" value="ECO:0007669"/>
    <property type="project" value="TreeGrafter"/>
</dbReference>
<proteinExistence type="predicted"/>
<dbReference type="PANTHER" id="PTHR15726:SF7">
    <property type="entry name" value="NUCLEAR FALLOUT, ISOFORM J"/>
    <property type="match status" value="1"/>
</dbReference>
<accession>A0A504Z391</accession>
<dbReference type="GO" id="GO:0005509">
    <property type="term" value="F:calcium ion binding"/>
    <property type="evidence" value="ECO:0007669"/>
    <property type="project" value="InterPro"/>
</dbReference>
<dbReference type="InterPro" id="IPR051977">
    <property type="entry name" value="Rab11-interacting_regulator"/>
</dbReference>
<feature type="region of interest" description="Disordered" evidence="9">
    <location>
        <begin position="160"/>
        <end position="180"/>
    </location>
</feature>
<evidence type="ECO:0000256" key="4">
    <source>
        <dbReference type="ARBA" id="ARBA00022448"/>
    </source>
</evidence>
<dbReference type="AlphaFoldDB" id="A0A504Z391"/>
<evidence type="ECO:0000259" key="10">
    <source>
        <dbReference type="PROSITE" id="PS50222"/>
    </source>
</evidence>
<reference evidence="12 13" key="1">
    <citation type="submission" date="2019-04" db="EMBL/GenBank/DDBJ databases">
        <title>Annotation for the trematode Fasciola gigantica.</title>
        <authorList>
            <person name="Choi Y.-J."/>
        </authorList>
    </citation>
    <scope>NUCLEOTIDE SEQUENCE [LARGE SCALE GENOMIC DNA]</scope>
    <source>
        <strain evidence="12">Uganda_cow_1</strain>
    </source>
</reference>